<dbReference type="AlphaFoldDB" id="A0A084QGW5"/>
<dbReference type="HOGENOM" id="CLU_005537_0_0_1"/>
<dbReference type="Proteomes" id="UP000028524">
    <property type="component" value="Unassembled WGS sequence"/>
</dbReference>
<feature type="compositionally biased region" description="Polar residues" evidence="1">
    <location>
        <begin position="27"/>
        <end position="47"/>
    </location>
</feature>
<feature type="compositionally biased region" description="Basic and acidic residues" evidence="1">
    <location>
        <begin position="13"/>
        <end position="26"/>
    </location>
</feature>
<feature type="domain" description="C2H2-type" evidence="2">
    <location>
        <begin position="849"/>
        <end position="872"/>
    </location>
</feature>
<dbReference type="InterPro" id="IPR013087">
    <property type="entry name" value="Znf_C2H2_type"/>
</dbReference>
<name>A0A084QGW5_STAC4</name>
<feature type="compositionally biased region" description="Polar residues" evidence="1">
    <location>
        <begin position="1104"/>
        <end position="1123"/>
    </location>
</feature>
<feature type="region of interest" description="Disordered" evidence="1">
    <location>
        <begin position="561"/>
        <end position="651"/>
    </location>
</feature>
<dbReference type="PROSITE" id="PS00028">
    <property type="entry name" value="ZINC_FINGER_C2H2_1"/>
    <property type="match status" value="2"/>
</dbReference>
<feature type="region of interest" description="Disordered" evidence="1">
    <location>
        <begin position="248"/>
        <end position="307"/>
    </location>
</feature>
<evidence type="ECO:0000259" key="2">
    <source>
        <dbReference type="PROSITE" id="PS00028"/>
    </source>
</evidence>
<feature type="region of interest" description="Disordered" evidence="1">
    <location>
        <begin position="70"/>
        <end position="89"/>
    </location>
</feature>
<dbReference type="STRING" id="1283841.A0A084QGW5"/>
<feature type="compositionally biased region" description="Polar residues" evidence="1">
    <location>
        <begin position="193"/>
        <end position="213"/>
    </location>
</feature>
<accession>A0A084QGW5</accession>
<dbReference type="InParanoid" id="A0A084QGW5"/>
<organism evidence="3 4">
    <name type="scientific">Stachybotrys chlorohalonatus (strain IBT 40285)</name>
    <dbReference type="NCBI Taxonomy" id="1283841"/>
    <lineage>
        <taxon>Eukaryota</taxon>
        <taxon>Fungi</taxon>
        <taxon>Dikarya</taxon>
        <taxon>Ascomycota</taxon>
        <taxon>Pezizomycotina</taxon>
        <taxon>Sordariomycetes</taxon>
        <taxon>Hypocreomycetidae</taxon>
        <taxon>Hypocreales</taxon>
        <taxon>Stachybotryaceae</taxon>
        <taxon>Stachybotrys</taxon>
    </lineage>
</organism>
<feature type="region of interest" description="Disordered" evidence="1">
    <location>
        <begin position="468"/>
        <end position="540"/>
    </location>
</feature>
<protein>
    <recommendedName>
        <fullName evidence="2">C2H2-type domain-containing protein</fullName>
    </recommendedName>
</protein>
<evidence type="ECO:0000313" key="4">
    <source>
        <dbReference type="Proteomes" id="UP000028524"/>
    </source>
</evidence>
<evidence type="ECO:0000313" key="3">
    <source>
        <dbReference type="EMBL" id="KFA63200.1"/>
    </source>
</evidence>
<evidence type="ECO:0000256" key="1">
    <source>
        <dbReference type="SAM" id="MobiDB-lite"/>
    </source>
</evidence>
<feature type="region of interest" description="Disordered" evidence="1">
    <location>
        <begin position="958"/>
        <end position="985"/>
    </location>
</feature>
<feature type="compositionally biased region" description="Acidic residues" evidence="1">
    <location>
        <begin position="637"/>
        <end position="651"/>
    </location>
</feature>
<feature type="region of interest" description="Disordered" evidence="1">
    <location>
        <begin position="1100"/>
        <end position="1147"/>
    </location>
</feature>
<keyword evidence="4" id="KW-1185">Reference proteome</keyword>
<dbReference type="EMBL" id="KL660754">
    <property type="protein sequence ID" value="KFA63200.1"/>
    <property type="molecule type" value="Genomic_DNA"/>
</dbReference>
<dbReference type="InterPro" id="IPR058925">
    <property type="entry name" value="zf-C2H2_AcuF"/>
</dbReference>
<sequence>MTSTYAVPSGARLSHDHDHDHDHDYLQESSKPSLSANQQYASTTSVADTDRLSPFPSHVDSDFVSPASHQLENTPAASSTTFSHYQPSDFSDLEEDPFFGADFNQLGGPSFLDEALEFQAGAFSSQTRPTATTSSVEALRNAPVFPLTPEHTASLHTASPASDPRTRGAHRVPSQLPDSISPQELQKPFKSRTGASDSFQLTPSHTNSCQSSEDGLPAAAAVMQSPRVTVSIWDKDHGGALPSVERTFDHSRNATGGGIHLAGDLISSRPRGGPDDARRDSLGQWNRNESTGHAGLDPDSRPSDEVPSINETLAQREIEERNQDVSRWLSEKLQGLSMPQQDDIAVAEQPCASNDNIPLGDATENRYVPGQTYYAGPGGQMSPEDYEIIAADQHWASAPQLPHIRNAPNSPYQPHSSQAAIEKFERMCRDTDSMSRAATWGTRRRSFHSVLDLNAEGTSTGNFLKKLSLSRGSGGEGGRSFLKGLVRRPSASQLLKRTRSRSRSPQREASQQEEPVIPPKRDSASHLALPSRSSSWKKTTPSINTALASMGGNIASIGTTHARSGSISGPAPAIGGSPRIPFEGLTVKNPLRRPRSKSELPRSPGLVTKTESHPKIIEMLKKTGGPPVAAIGKPQADAEDDDDDDDDFDEDNDMVSEANIIDNITANFAGFREHVVQLNPSLGSANTYLADRVAHQQIIRYKQLLNLKVKHLGLGANCPCGPLCLELGGSANVLDQRGDARGMDPLSSHYAGDDDDVTSPTEGAITQESFPQDIPLPPTQSLPAEFECQLCFSKKRFQKPSDWTKHVHEDVQPFTCTWDKCRDPKIFKRKADWVRHENEGHRHLEWWTCDVEDCRHVCYRRDNFLQHLVREHKFMEPRVKTKAAMKKSGGGDPTWQKVEQCHQETSSRPQDEPCRFCGKMFPTWKKLTVHLAKHMEQISLPVLRLVAVKAKELAADTIISPVQDPPPRHSLPLPDTTPDPMSQYTSPAQQPIYTPQHPQFGFQDQNHMYAQMMAPGRFQPQFVTPQYNNVGHVLQAQPPLVGAMGQGYNQAPPSTTHAFVPSGNAYVGVQETNLEPFPQYDALGLQSMGGVPMGGQMGYEPMVNPSSGHQSPFSGQGSASPPYSHSPHRNMGGQGRAWDDRPVSGFY</sequence>
<dbReference type="PANTHER" id="PTHR35391:SF3">
    <property type="entry name" value="FINGER DOMAIN PROTEIN, PUTATIVE (AFU_ORTHOLOGUE AFUA_8G04300)-RELATED"/>
    <property type="match status" value="1"/>
</dbReference>
<feature type="compositionally biased region" description="Basic and acidic residues" evidence="1">
    <location>
        <begin position="610"/>
        <end position="621"/>
    </location>
</feature>
<feature type="region of interest" description="Disordered" evidence="1">
    <location>
        <begin position="1"/>
        <end position="65"/>
    </location>
</feature>
<feature type="region of interest" description="Disordered" evidence="1">
    <location>
        <begin position="147"/>
        <end position="218"/>
    </location>
</feature>
<gene>
    <name evidence="3" type="ORF">S40285_03255</name>
</gene>
<reference evidence="3 4" key="1">
    <citation type="journal article" date="2014" name="BMC Genomics">
        <title>Comparative genome sequencing reveals chemotype-specific gene clusters in the toxigenic black mold Stachybotrys.</title>
        <authorList>
            <person name="Semeiks J."/>
            <person name="Borek D."/>
            <person name="Otwinowski Z."/>
            <person name="Grishin N.V."/>
        </authorList>
    </citation>
    <scope>NUCLEOTIDE SEQUENCE [LARGE SCALE GENOMIC DNA]</scope>
    <source>
        <strain evidence="3 4">IBT 40285</strain>
    </source>
</reference>
<feature type="compositionally biased region" description="Basic and acidic residues" evidence="1">
    <location>
        <begin position="272"/>
        <end position="281"/>
    </location>
</feature>
<dbReference type="PANTHER" id="PTHR35391">
    <property type="entry name" value="C2H2-TYPE DOMAIN-CONTAINING PROTEIN-RELATED"/>
    <property type="match status" value="1"/>
</dbReference>
<dbReference type="OrthoDB" id="5315052at2759"/>
<dbReference type="OMA" id="LGANCPC"/>
<dbReference type="Pfam" id="PF26082">
    <property type="entry name" value="zf-C2H2_AcuF"/>
    <property type="match status" value="1"/>
</dbReference>
<dbReference type="SMART" id="SM00355">
    <property type="entry name" value="ZnF_C2H2"/>
    <property type="match status" value="3"/>
</dbReference>
<proteinExistence type="predicted"/>
<feature type="compositionally biased region" description="Polar residues" evidence="1">
    <location>
        <begin position="531"/>
        <end position="540"/>
    </location>
</feature>
<feature type="domain" description="C2H2-type" evidence="2">
    <location>
        <begin position="914"/>
        <end position="934"/>
    </location>
</feature>
<feature type="compositionally biased region" description="Basic and acidic residues" evidence="1">
    <location>
        <begin position="1137"/>
        <end position="1147"/>
    </location>
</feature>
<feature type="region of interest" description="Disordered" evidence="1">
    <location>
        <begin position="736"/>
        <end position="763"/>
    </location>
</feature>